<gene>
    <name evidence="2" type="ORF">HA1_04867</name>
</gene>
<evidence type="ECO:0000256" key="1">
    <source>
        <dbReference type="SAM" id="Phobius"/>
    </source>
</evidence>
<accession>A0AAV3FE40</accession>
<dbReference type="EMBL" id="AFES01000015">
    <property type="protein sequence ID" value="EIA17638.1"/>
    <property type="molecule type" value="Genomic_DNA"/>
</dbReference>
<dbReference type="Proteomes" id="UP000005358">
    <property type="component" value="Chromosome"/>
</dbReference>
<comment type="caution">
    <text evidence="2">The sequence shown here is derived from an EMBL/GenBank/DDBJ whole genome shotgun (WGS) entry which is preliminary data.</text>
</comment>
<protein>
    <submittedName>
        <fullName evidence="2">Uncharacterized protein</fullName>
    </submittedName>
</protein>
<dbReference type="AlphaFoldDB" id="A0AAV3FE40"/>
<proteinExistence type="predicted"/>
<feature type="transmembrane region" description="Helical" evidence="1">
    <location>
        <begin position="6"/>
        <end position="22"/>
    </location>
</feature>
<evidence type="ECO:0000313" key="2">
    <source>
        <dbReference type="EMBL" id="EIA17638.1"/>
    </source>
</evidence>
<sequence>MKSSLQILVPIFMALFIMGFFDKKKKDKKH</sequence>
<organism evidence="2 3">
    <name type="scientific">Clostridium perfringens F262</name>
    <dbReference type="NCBI Taxonomy" id="883064"/>
    <lineage>
        <taxon>Bacteria</taxon>
        <taxon>Bacillati</taxon>
        <taxon>Bacillota</taxon>
        <taxon>Clostridia</taxon>
        <taxon>Eubacteriales</taxon>
        <taxon>Clostridiaceae</taxon>
        <taxon>Clostridium</taxon>
    </lineage>
</organism>
<reference evidence="2 3" key="1">
    <citation type="journal article" date="2012" name="PLoS ONE">
        <title>Genome Sequencing and Analysis of a Type A Clostridium perfringens Isolate from a Case of Bovine Clostridial Abomasitis.</title>
        <authorList>
            <person name="Nowell V.J."/>
            <person name="Kropinski A.M."/>
            <person name="Songer J.G."/>
            <person name="Macinnes J.I."/>
            <person name="Parreira V.R."/>
            <person name="Prescott J.F."/>
        </authorList>
    </citation>
    <scope>NUCLEOTIDE SEQUENCE [LARGE SCALE GENOMIC DNA]</scope>
    <source>
        <strain evidence="2 3">F262</strain>
    </source>
</reference>
<keyword evidence="1" id="KW-0472">Membrane</keyword>
<keyword evidence="1" id="KW-1133">Transmembrane helix</keyword>
<evidence type="ECO:0000313" key="3">
    <source>
        <dbReference type="Proteomes" id="UP000005358"/>
    </source>
</evidence>
<name>A0AAV3FE40_CLOPF</name>
<keyword evidence="1" id="KW-0812">Transmembrane</keyword>